<keyword evidence="7" id="KW-0808">Transferase</keyword>
<gene>
    <name evidence="9" type="ORF">ACFQZI_11275</name>
</gene>
<evidence type="ECO:0000256" key="6">
    <source>
        <dbReference type="ARBA" id="ARBA00023136"/>
    </source>
</evidence>
<organism evidence="9 10">
    <name type="scientific">Mucilaginibacter lutimaris</name>
    <dbReference type="NCBI Taxonomy" id="931629"/>
    <lineage>
        <taxon>Bacteria</taxon>
        <taxon>Pseudomonadati</taxon>
        <taxon>Bacteroidota</taxon>
        <taxon>Sphingobacteriia</taxon>
        <taxon>Sphingobacteriales</taxon>
        <taxon>Sphingobacteriaceae</taxon>
        <taxon>Mucilaginibacter</taxon>
    </lineage>
</organism>
<evidence type="ECO:0000256" key="2">
    <source>
        <dbReference type="ARBA" id="ARBA00010323"/>
    </source>
</evidence>
<evidence type="ECO:0000256" key="8">
    <source>
        <dbReference type="SAM" id="Phobius"/>
    </source>
</evidence>
<dbReference type="PANTHER" id="PTHR13285:SF18">
    <property type="entry name" value="PROTEIN-CYSTEINE N-PALMITOYLTRANSFERASE RASP"/>
    <property type="match status" value="1"/>
</dbReference>
<accession>A0ABW2ZGU8</accession>
<evidence type="ECO:0000313" key="9">
    <source>
        <dbReference type="EMBL" id="MFD0765434.1"/>
    </source>
</evidence>
<keyword evidence="10" id="KW-1185">Reference proteome</keyword>
<feature type="transmembrane region" description="Helical" evidence="8">
    <location>
        <begin position="317"/>
        <end position="334"/>
    </location>
</feature>
<dbReference type="PIRSF" id="PIRSF500217">
    <property type="entry name" value="AlgI"/>
    <property type="match status" value="1"/>
</dbReference>
<comment type="caution">
    <text evidence="9">The sequence shown here is derived from an EMBL/GenBank/DDBJ whole genome shotgun (WGS) entry which is preliminary data.</text>
</comment>
<evidence type="ECO:0000256" key="1">
    <source>
        <dbReference type="ARBA" id="ARBA00004651"/>
    </source>
</evidence>
<dbReference type="InterPro" id="IPR028362">
    <property type="entry name" value="AlgI"/>
</dbReference>
<evidence type="ECO:0000313" key="10">
    <source>
        <dbReference type="Proteomes" id="UP001597073"/>
    </source>
</evidence>
<feature type="transmembrane region" description="Helical" evidence="8">
    <location>
        <begin position="288"/>
        <end position="305"/>
    </location>
</feature>
<feature type="transmembrane region" description="Helical" evidence="8">
    <location>
        <begin position="74"/>
        <end position="97"/>
    </location>
</feature>
<keyword evidence="7" id="KW-0012">Acyltransferase</keyword>
<keyword evidence="4 8" id="KW-0812">Transmembrane</keyword>
<feature type="transmembrane region" description="Helical" evidence="8">
    <location>
        <begin position="6"/>
        <end position="24"/>
    </location>
</feature>
<evidence type="ECO:0000256" key="4">
    <source>
        <dbReference type="ARBA" id="ARBA00022692"/>
    </source>
</evidence>
<keyword evidence="6 7" id="KW-0472">Membrane</keyword>
<dbReference type="Proteomes" id="UP001597073">
    <property type="component" value="Unassembled WGS sequence"/>
</dbReference>
<feature type="transmembrane region" description="Helical" evidence="8">
    <location>
        <begin position="367"/>
        <end position="385"/>
    </location>
</feature>
<dbReference type="InterPro" id="IPR004299">
    <property type="entry name" value="MBOAT_fam"/>
</dbReference>
<dbReference type="PIRSF" id="PIRSF016636">
    <property type="entry name" value="AlgI_DltB"/>
    <property type="match status" value="1"/>
</dbReference>
<reference evidence="10" key="1">
    <citation type="journal article" date="2019" name="Int. J. Syst. Evol. Microbiol.">
        <title>The Global Catalogue of Microorganisms (GCM) 10K type strain sequencing project: providing services to taxonomists for standard genome sequencing and annotation.</title>
        <authorList>
            <consortium name="The Broad Institute Genomics Platform"/>
            <consortium name="The Broad Institute Genome Sequencing Center for Infectious Disease"/>
            <person name="Wu L."/>
            <person name="Ma J."/>
        </authorList>
    </citation>
    <scope>NUCLEOTIDE SEQUENCE [LARGE SCALE GENOMIC DNA]</scope>
    <source>
        <strain evidence="10">CCUG 60742</strain>
    </source>
</reference>
<protein>
    <submittedName>
        <fullName evidence="9">MBOAT family O-acyltransferase</fullName>
    </submittedName>
</protein>
<dbReference type="Pfam" id="PF03062">
    <property type="entry name" value="MBOAT"/>
    <property type="match status" value="1"/>
</dbReference>
<dbReference type="InterPro" id="IPR051085">
    <property type="entry name" value="MB_O-acyltransferase"/>
</dbReference>
<name>A0ABW2ZGU8_9SPHI</name>
<comment type="similarity">
    <text evidence="2 7">Belongs to the membrane-bound acyltransferase family.</text>
</comment>
<evidence type="ECO:0000256" key="7">
    <source>
        <dbReference type="PIRNR" id="PIRNR016636"/>
    </source>
</evidence>
<dbReference type="InterPro" id="IPR024194">
    <property type="entry name" value="Ac/AlaTfrase_AlgI/DltB"/>
</dbReference>
<keyword evidence="3 7" id="KW-1003">Cell membrane</keyword>
<keyword evidence="5 8" id="KW-1133">Transmembrane helix</keyword>
<proteinExistence type="inferred from homology"/>
<feature type="transmembrane region" description="Helical" evidence="8">
    <location>
        <begin position="147"/>
        <end position="164"/>
    </location>
</feature>
<evidence type="ECO:0000256" key="5">
    <source>
        <dbReference type="ARBA" id="ARBA00022989"/>
    </source>
</evidence>
<sequence>MYFKPAYILIILFTIIVDYFAGILIQGSKGKMRKLYLVLSILTNVGVLAFYKYFNFLAINLNFALGSFHGQQLPLLQFILPIGLSFHTFQAMSYTIEVYRGNQPAERHLGLYALYVMFYPQMVAGPIERPQHILPQLHRARNFSGRALLNGLFFIAIGMVKKVVIADRLGLFVDPVFNDPHAHTWLELLIATYFFAFQIYCDFSGYSDIAVGAALVLGVELMQNFNLPYLATNVSEFWKRWHISLSTWFRDYIYIPLGGNRKSFMITCVNLMIVFTLSGLWHGANWKYIFWGAIHGLLLVAYQLLNKFNIRIKGFTFIKWFVTFNLVCLAWVFFRANTTGDAIYILNKIFRGRHLSHLPIQTLPVNEFGYCVLIILALLLGERYLRQVKDGSAAQKLVIISVLTITCYFLGIFNDAQFIYFQF</sequence>
<feature type="transmembrane region" description="Helical" evidence="8">
    <location>
        <begin position="264"/>
        <end position="282"/>
    </location>
</feature>
<feature type="transmembrane region" description="Helical" evidence="8">
    <location>
        <begin position="36"/>
        <end position="54"/>
    </location>
</feature>
<evidence type="ECO:0000256" key="3">
    <source>
        <dbReference type="ARBA" id="ARBA00022475"/>
    </source>
</evidence>
<dbReference type="PANTHER" id="PTHR13285">
    <property type="entry name" value="ACYLTRANSFERASE"/>
    <property type="match status" value="1"/>
</dbReference>
<dbReference type="EMBL" id="JBHTIA010000007">
    <property type="protein sequence ID" value="MFD0765434.1"/>
    <property type="molecule type" value="Genomic_DNA"/>
</dbReference>
<feature type="transmembrane region" description="Helical" evidence="8">
    <location>
        <begin position="397"/>
        <end position="420"/>
    </location>
</feature>
<comment type="subcellular location">
    <subcellularLocation>
        <location evidence="1">Cell membrane</location>
        <topology evidence="1">Multi-pass membrane protein</topology>
    </subcellularLocation>
</comment>